<organism evidence="1 2">
    <name type="scientific">Stutzerimonas stutzeri</name>
    <name type="common">Pseudomonas stutzeri</name>
    <dbReference type="NCBI Taxonomy" id="316"/>
    <lineage>
        <taxon>Bacteria</taxon>
        <taxon>Pseudomonadati</taxon>
        <taxon>Pseudomonadota</taxon>
        <taxon>Gammaproteobacteria</taxon>
        <taxon>Pseudomonadales</taxon>
        <taxon>Pseudomonadaceae</taxon>
        <taxon>Stutzerimonas</taxon>
    </lineage>
</organism>
<dbReference type="AlphaFoldDB" id="A0AA40V4R8"/>
<gene>
    <name evidence="1" type="ORF">G7024_00365</name>
</gene>
<dbReference type="InterPro" id="IPR010270">
    <property type="entry name" value="Phage_P2_GpM"/>
</dbReference>
<reference evidence="1" key="1">
    <citation type="submission" date="2020-02" db="EMBL/GenBank/DDBJ databases">
        <title>Synteny-based analysis reveals conserved mechanism for high triclosan tolerance in Pseudomonas, as well as instances of horizontal transfer.</title>
        <authorList>
            <person name="Mcfarland A.G."/>
            <person name="Bertucci H.K."/>
            <person name="Litmann E."/>
            <person name="Shen J."/>
            <person name="Huttenhower C."/>
            <person name="Hartmann E.M."/>
        </authorList>
    </citation>
    <scope>NUCLEOTIDE SEQUENCE</scope>
    <source>
        <strain evidence="1">109A1</strain>
    </source>
</reference>
<evidence type="ECO:0000313" key="1">
    <source>
        <dbReference type="EMBL" id="MBA1302846.1"/>
    </source>
</evidence>
<proteinExistence type="predicted"/>
<dbReference type="EMBL" id="JAAMRD010000001">
    <property type="protein sequence ID" value="MBA1302846.1"/>
    <property type="molecule type" value="Genomic_DNA"/>
</dbReference>
<protein>
    <submittedName>
        <fullName evidence="1">Terminase</fullName>
    </submittedName>
</protein>
<name>A0AA40V4R8_STUST</name>
<accession>A0AA40V4R8</accession>
<comment type="caution">
    <text evidence="1">The sequence shown here is derived from an EMBL/GenBank/DDBJ whole genome shotgun (WGS) entry which is preliminary data.</text>
</comment>
<dbReference type="GO" id="GO:0004519">
    <property type="term" value="F:endonuclease activity"/>
    <property type="evidence" value="ECO:0007669"/>
    <property type="project" value="InterPro"/>
</dbReference>
<dbReference type="GO" id="GO:0003677">
    <property type="term" value="F:DNA binding"/>
    <property type="evidence" value="ECO:0007669"/>
    <property type="project" value="InterPro"/>
</dbReference>
<dbReference type="Pfam" id="PF05944">
    <property type="entry name" value="Phage_term_smal"/>
    <property type="match status" value="1"/>
</dbReference>
<sequence length="250" mass="27838">MSLALAHKRRVREQGAAAAATGARAYTPATALAGPANAQKHLALMTTAMDADLERISAINSREARQALKRDELLPKYLDYVQRYRESGLNHPNPVLMQVLVWLFDTAQFEAGIELADFAIGQGQQLPERFKRDVQTFVADELIDWAEAEHKAGRSPEPYVSQLLPRVDGNWDGFKQGGESERPAPWQLFERIPARYHKLLGVLAMECKDWAPAVAHLNRATELYPEIGVKTRLEGAEKALRKQQAEAGTA</sequence>
<evidence type="ECO:0000313" key="2">
    <source>
        <dbReference type="Proteomes" id="UP001138621"/>
    </source>
</evidence>
<dbReference type="Proteomes" id="UP001138621">
    <property type="component" value="Unassembled WGS sequence"/>
</dbReference>
<dbReference type="RefSeq" id="WP_181119309.1">
    <property type="nucleotide sequence ID" value="NZ_JAAMRD010000001.1"/>
</dbReference>